<reference evidence="4 5" key="1">
    <citation type="submission" date="2016-06" db="EMBL/GenBank/DDBJ databases">
        <title>Complete genome sequence of Edwardsiella hoshinae ATCC 35051.</title>
        <authorList>
            <person name="Reichley S.R."/>
            <person name="Waldbieser G.C."/>
            <person name="Lawrence M.L."/>
            <person name="Griffin M.J."/>
        </authorList>
    </citation>
    <scope>NUCLEOTIDE SEQUENCE [LARGE SCALE GENOMIC DNA]</scope>
    <source>
        <strain evidence="4 5">ATCC 35051</strain>
    </source>
</reference>
<feature type="chain" id="PRO_5045508273" evidence="3">
    <location>
        <begin position="22"/>
        <end position="285"/>
    </location>
</feature>
<evidence type="ECO:0000313" key="5">
    <source>
        <dbReference type="Proteomes" id="UP000175893"/>
    </source>
</evidence>
<dbReference type="EMBL" id="CP016043">
    <property type="protein sequence ID" value="AOV97492.1"/>
    <property type="molecule type" value="Genomic_DNA"/>
</dbReference>
<dbReference type="InterPro" id="IPR003467">
    <property type="entry name" value="Fimbrial_K88_FaeH"/>
</dbReference>
<evidence type="ECO:0000256" key="3">
    <source>
        <dbReference type="SAM" id="SignalP"/>
    </source>
</evidence>
<sequence length="285" mass="29653">MKKTMIALGIAISAVSGVAHAWTNGEFSGAVDIGGSVTVDDYRQKWSWKVGSAINGFSNVLKDLTNNGTKLTITVNGDKPILLGKTNEAFSVPQLGSLGAIPNIELTDFEGATVTLTNPTGVTNKGLVSFVLPMKDAGGAKIGSVKVNATYAGAVAIGTDQGSQGKLKSLFVNDRNNIFYGGMPTNVPQAELQNGIDAIQMVSLFGGITGSDILAQIKAVHANISSFISMPQPTSENTQYTGSEVFSAGYAMGIANGQTIEVTFNHSVLSSTQWSAPLNALIVYG</sequence>
<organism evidence="4 5">
    <name type="scientific">Edwardsiella hoshinae</name>
    <dbReference type="NCBI Taxonomy" id="93378"/>
    <lineage>
        <taxon>Bacteria</taxon>
        <taxon>Pseudomonadati</taxon>
        <taxon>Pseudomonadota</taxon>
        <taxon>Gammaproteobacteria</taxon>
        <taxon>Enterobacterales</taxon>
        <taxon>Hafniaceae</taxon>
        <taxon>Edwardsiella</taxon>
    </lineage>
</organism>
<dbReference type="Pfam" id="PF02432">
    <property type="entry name" value="Fimbrial_K88"/>
    <property type="match status" value="1"/>
</dbReference>
<protein>
    <submittedName>
        <fullName evidence="4">Fimbrial protein</fullName>
    </submittedName>
</protein>
<evidence type="ECO:0000313" key="4">
    <source>
        <dbReference type="EMBL" id="AOV97492.1"/>
    </source>
</evidence>
<proteinExistence type="inferred from homology"/>
<dbReference type="Proteomes" id="UP000175893">
    <property type="component" value="Chromosome"/>
</dbReference>
<evidence type="ECO:0000256" key="1">
    <source>
        <dbReference type="ARBA" id="ARBA00022729"/>
    </source>
</evidence>
<gene>
    <name evidence="4" type="ORF">A9798_11375</name>
</gene>
<accession>A0ABM6EKG3</accession>
<keyword evidence="1 3" id="KW-0732">Signal</keyword>
<evidence type="ECO:0000256" key="2">
    <source>
        <dbReference type="ARBA" id="ARBA00049989"/>
    </source>
</evidence>
<name>A0ABM6EKG3_9GAMM</name>
<feature type="signal peptide" evidence="3">
    <location>
        <begin position="1"/>
        <end position="21"/>
    </location>
</feature>
<keyword evidence="5" id="KW-1185">Reference proteome</keyword>
<comment type="similarity">
    <text evidence="2">Belongs to the fimbrial K88 protein family.</text>
</comment>